<dbReference type="Gene3D" id="3.30.420.40">
    <property type="match status" value="2"/>
</dbReference>
<evidence type="ECO:0000256" key="3">
    <source>
        <dbReference type="ARBA" id="ARBA00022490"/>
    </source>
</evidence>
<dbReference type="GO" id="GO:0005634">
    <property type="term" value="C:nucleus"/>
    <property type="evidence" value="ECO:0007669"/>
    <property type="project" value="UniProtKB-ARBA"/>
</dbReference>
<evidence type="ECO:0000313" key="4">
    <source>
        <dbReference type="EMBL" id="CAD6193949.1"/>
    </source>
</evidence>
<evidence type="ECO:0000256" key="2">
    <source>
        <dbReference type="ARBA" id="ARBA00005665"/>
    </source>
</evidence>
<protein>
    <recommendedName>
        <fullName evidence="6">Actin-related protein 6</fullName>
    </recommendedName>
</protein>
<dbReference type="EMBL" id="CAJGYM010000040">
    <property type="protein sequence ID" value="CAD6193949.1"/>
    <property type="molecule type" value="Genomic_DNA"/>
</dbReference>
<dbReference type="AlphaFoldDB" id="A0A8S1HDR5"/>
<dbReference type="Pfam" id="PF10504">
    <property type="entry name" value="DUF2452"/>
    <property type="match status" value="1"/>
</dbReference>
<accession>A0A8S1HDR5</accession>
<dbReference type="SUPFAM" id="SSF53067">
    <property type="entry name" value="Actin-like ATPase domain"/>
    <property type="match status" value="2"/>
</dbReference>
<reference evidence="4" key="1">
    <citation type="submission" date="2020-10" db="EMBL/GenBank/DDBJ databases">
        <authorList>
            <person name="Kikuchi T."/>
        </authorList>
    </citation>
    <scope>NUCLEOTIDE SEQUENCE</scope>
    <source>
        <strain evidence="4">NKZ352</strain>
    </source>
</reference>
<comment type="similarity">
    <text evidence="2">Belongs to the actin family. ARP6 subfamily.</text>
</comment>
<dbReference type="Proteomes" id="UP000835052">
    <property type="component" value="Unassembled WGS sequence"/>
</dbReference>
<comment type="subcellular location">
    <subcellularLocation>
        <location evidence="1">Cytoplasm</location>
    </subcellularLocation>
</comment>
<keyword evidence="5" id="KW-1185">Reference proteome</keyword>
<dbReference type="InterPro" id="IPR004000">
    <property type="entry name" value="Actin"/>
</dbReference>
<sequence>METMETCSNEGFGHVVSLPTSARRINVPLVAPRSEEEGRLVVSSRQTDRMEADDLVSLACQLANARDLVKGRACDRLRDIARQMEHLQMAAREILQDAQRDEDLHQVPCNMAKQPGRIYHLYSKNGQRFFSLIAPHEWGQPEKLEQYSGSYRLEFDRSWTPIDEVEKRDTDVERIQHLMRRGGPAMLTFVDVLILDNGAYSLKIGTSTDEYPRLIPNSIVKAKHEKKRVFVADEFSECVEKTALFYVRPIERGYVVNWDTQQKIWERAFASMSLETQNKRLVLTDNNYLVPALSDVANELLFEVFEFDAVHKTSASSLVAEHSSRVLNERCVLVVDCGFSFTHVAPFVDGLLIQEAVVRLDVGGKALTNKLKDWISYRQLNVMEETHVINECKEDVCFVSQDFDRDMVFARKKAMDNFLIKRYVLPDFETRHRGVVTDIREGAEPNSQSITLNVERFALPEILFNPSDIGVDQIGVAEAVVHSIQSCPENLRPALAENVVVMGGSSKFPGFTERLRKEIRSFLNADYDLKVVEGVPDAETHAWRCARELFEEKTLDTLPWVSRLDWLEHGESLEYSRFFRTLRTSDELRELMLRERENAADVVLDISTSNISEPTDLSSL</sequence>
<dbReference type="Gene3D" id="3.90.640.10">
    <property type="entry name" value="Actin, Chain A, domain 4"/>
    <property type="match status" value="1"/>
</dbReference>
<dbReference type="SMART" id="SM00268">
    <property type="entry name" value="ACTIN"/>
    <property type="match status" value="1"/>
</dbReference>
<dbReference type="Pfam" id="PF00022">
    <property type="entry name" value="Actin"/>
    <property type="match status" value="1"/>
</dbReference>
<keyword evidence="3" id="KW-0963">Cytoplasm</keyword>
<dbReference type="FunFam" id="3.90.640.10:FF:000014">
    <property type="entry name" value="Putative actin-related protein 6"/>
    <property type="match status" value="1"/>
</dbReference>
<evidence type="ECO:0008006" key="6">
    <source>
        <dbReference type="Google" id="ProtNLM"/>
    </source>
</evidence>
<proteinExistence type="inferred from homology"/>
<dbReference type="GO" id="GO:0005737">
    <property type="term" value="C:cytoplasm"/>
    <property type="evidence" value="ECO:0007669"/>
    <property type="project" value="UniProtKB-SubCell"/>
</dbReference>
<dbReference type="OrthoDB" id="6220758at2759"/>
<dbReference type="InterPro" id="IPR043129">
    <property type="entry name" value="ATPase_NBD"/>
</dbReference>
<comment type="caution">
    <text evidence="4">The sequence shown here is derived from an EMBL/GenBank/DDBJ whole genome shotgun (WGS) entry which is preliminary data.</text>
</comment>
<evidence type="ECO:0000313" key="5">
    <source>
        <dbReference type="Proteomes" id="UP000835052"/>
    </source>
</evidence>
<dbReference type="CDD" id="cd10210">
    <property type="entry name" value="ASKHA_NBD_Arp6"/>
    <property type="match status" value="1"/>
</dbReference>
<dbReference type="Gene3D" id="2.30.36.70">
    <property type="entry name" value="Actin, Chain A, domain 2"/>
    <property type="match status" value="1"/>
</dbReference>
<name>A0A8S1HDR5_9PELO</name>
<dbReference type="PANTHER" id="PTHR11937">
    <property type="entry name" value="ACTIN"/>
    <property type="match status" value="1"/>
</dbReference>
<evidence type="ECO:0000256" key="1">
    <source>
        <dbReference type="ARBA" id="ARBA00004496"/>
    </source>
</evidence>
<dbReference type="InterPro" id="IPR019534">
    <property type="entry name" value="DUF2452"/>
</dbReference>
<gene>
    <name evidence="4" type="ORF">CAUJ_LOCUS9868</name>
</gene>
<organism evidence="4 5">
    <name type="scientific">Caenorhabditis auriculariae</name>
    <dbReference type="NCBI Taxonomy" id="2777116"/>
    <lineage>
        <taxon>Eukaryota</taxon>
        <taxon>Metazoa</taxon>
        <taxon>Ecdysozoa</taxon>
        <taxon>Nematoda</taxon>
        <taxon>Chromadorea</taxon>
        <taxon>Rhabditida</taxon>
        <taxon>Rhabditina</taxon>
        <taxon>Rhabditomorpha</taxon>
        <taxon>Rhabditoidea</taxon>
        <taxon>Rhabditidae</taxon>
        <taxon>Peloderinae</taxon>
        <taxon>Caenorhabditis</taxon>
    </lineage>
</organism>